<dbReference type="AlphaFoldDB" id="A0AAE0EZF0"/>
<organism evidence="1 2">
    <name type="scientific">Cymbomonas tetramitiformis</name>
    <dbReference type="NCBI Taxonomy" id="36881"/>
    <lineage>
        <taxon>Eukaryota</taxon>
        <taxon>Viridiplantae</taxon>
        <taxon>Chlorophyta</taxon>
        <taxon>Pyramimonadophyceae</taxon>
        <taxon>Pyramimonadales</taxon>
        <taxon>Pyramimonadaceae</taxon>
        <taxon>Cymbomonas</taxon>
    </lineage>
</organism>
<gene>
    <name evidence="1" type="ORF">CYMTET_44680</name>
</gene>
<reference evidence="1 2" key="1">
    <citation type="journal article" date="2015" name="Genome Biol. Evol.">
        <title>Comparative Genomics of a Bacterivorous Green Alga Reveals Evolutionary Causalities and Consequences of Phago-Mixotrophic Mode of Nutrition.</title>
        <authorList>
            <person name="Burns J.A."/>
            <person name="Paasch A."/>
            <person name="Narechania A."/>
            <person name="Kim E."/>
        </authorList>
    </citation>
    <scope>NUCLEOTIDE SEQUENCE [LARGE SCALE GENOMIC DNA]</scope>
    <source>
        <strain evidence="1 2">PLY_AMNH</strain>
    </source>
</reference>
<protein>
    <submittedName>
        <fullName evidence="1">Uncharacterized protein</fullName>
    </submittedName>
</protein>
<evidence type="ECO:0000313" key="1">
    <source>
        <dbReference type="EMBL" id="KAK3245859.1"/>
    </source>
</evidence>
<comment type="caution">
    <text evidence="1">The sequence shown here is derived from an EMBL/GenBank/DDBJ whole genome shotgun (WGS) entry which is preliminary data.</text>
</comment>
<sequence>MLHSANNSENLSNTSRFASLRVPLHTETIPNGSLLYAKTVPIVDFDDTDNVIVQTWARYLESQRMVFFKRTCPTNVSTNPVVHFITDSRDMRKSTYSKDSHIVAGLSVNELPSYQLETVRAVFDNASHVRTNDKESERGVPFAYSEGKYGAVMRHEVGSSALRLVDMEDKENLKLLDTIGSIMYESESEAWSPSSEMWKLGGHDSSEWGDGLRKNWYDSEKNEYRRVVVKPTEDQFLKTFCKYVKNTPDLQGNVHGVIYTEDGHESGADKTVCLFNPHQLVLSGKIETGALVIRADHRLSAKYERLGLPKLDEFVERNSDASRVLHDTDETFASALYSHDKSE</sequence>
<accession>A0AAE0EZF0</accession>
<evidence type="ECO:0000313" key="2">
    <source>
        <dbReference type="Proteomes" id="UP001190700"/>
    </source>
</evidence>
<dbReference type="Proteomes" id="UP001190700">
    <property type="component" value="Unassembled WGS sequence"/>
</dbReference>
<name>A0AAE0EZF0_9CHLO</name>
<keyword evidence="2" id="KW-1185">Reference proteome</keyword>
<dbReference type="EMBL" id="LGRX02030310">
    <property type="protein sequence ID" value="KAK3245859.1"/>
    <property type="molecule type" value="Genomic_DNA"/>
</dbReference>
<proteinExistence type="predicted"/>